<protein>
    <submittedName>
        <fullName evidence="1">Uncharacterized protein</fullName>
    </submittedName>
</protein>
<organism evidence="1 2">
    <name type="scientific">Saccharothrix violaceirubra</name>
    <dbReference type="NCBI Taxonomy" id="413306"/>
    <lineage>
        <taxon>Bacteria</taxon>
        <taxon>Bacillati</taxon>
        <taxon>Actinomycetota</taxon>
        <taxon>Actinomycetes</taxon>
        <taxon>Pseudonocardiales</taxon>
        <taxon>Pseudonocardiaceae</taxon>
        <taxon>Saccharothrix</taxon>
    </lineage>
</organism>
<evidence type="ECO:0000313" key="1">
    <source>
        <dbReference type="EMBL" id="MBB4964531.1"/>
    </source>
</evidence>
<proteinExistence type="predicted"/>
<name>A0A7W7WUX1_9PSEU</name>
<accession>A0A7W7WUX1</accession>
<sequence>MGLNDVDTSAYVQIREGAPITFEVVGDQVQIGFGSTFDLAMTPKAFTKFAGVIRAAQGELTAR</sequence>
<keyword evidence="2" id="KW-1185">Reference proteome</keyword>
<evidence type="ECO:0000313" key="2">
    <source>
        <dbReference type="Proteomes" id="UP000542674"/>
    </source>
</evidence>
<dbReference type="RefSeq" id="WP_184667601.1">
    <property type="nucleotide sequence ID" value="NZ_BAABAI010000031.1"/>
</dbReference>
<reference evidence="1 2" key="1">
    <citation type="submission" date="2020-08" db="EMBL/GenBank/DDBJ databases">
        <title>Sequencing the genomes of 1000 actinobacteria strains.</title>
        <authorList>
            <person name="Klenk H.-P."/>
        </authorList>
    </citation>
    <scope>NUCLEOTIDE SEQUENCE [LARGE SCALE GENOMIC DNA]</scope>
    <source>
        <strain evidence="1 2">DSM 45084</strain>
    </source>
</reference>
<comment type="caution">
    <text evidence="1">The sequence shown here is derived from an EMBL/GenBank/DDBJ whole genome shotgun (WGS) entry which is preliminary data.</text>
</comment>
<dbReference type="AlphaFoldDB" id="A0A7W7WUX1"/>
<gene>
    <name evidence="1" type="ORF">F4559_001890</name>
</gene>
<dbReference type="Proteomes" id="UP000542674">
    <property type="component" value="Unassembled WGS sequence"/>
</dbReference>
<dbReference type="EMBL" id="JACHJS010000001">
    <property type="protein sequence ID" value="MBB4964531.1"/>
    <property type="molecule type" value="Genomic_DNA"/>
</dbReference>